<evidence type="ECO:0000313" key="14">
    <source>
        <dbReference type="Proteomes" id="UP000182135"/>
    </source>
</evidence>
<dbReference type="Gene3D" id="6.10.250.690">
    <property type="match status" value="1"/>
</dbReference>
<dbReference type="STRING" id="1529.SAMN04487885_10152"/>
<dbReference type="InterPro" id="IPR016032">
    <property type="entry name" value="Sig_transdc_resp-reg_C-effctor"/>
</dbReference>
<dbReference type="PANTHER" id="PTHR48111">
    <property type="entry name" value="REGULATOR OF RPOS"/>
    <property type="match status" value="1"/>
</dbReference>
<dbReference type="PROSITE" id="PS50110">
    <property type="entry name" value="RESPONSE_REGULATORY"/>
    <property type="match status" value="1"/>
</dbReference>
<dbReference type="Pfam" id="PF00486">
    <property type="entry name" value="Trans_reg_C"/>
    <property type="match status" value="1"/>
</dbReference>
<keyword evidence="5 9" id="KW-0238">DNA-binding</keyword>
<dbReference type="EMBL" id="FOOE01000001">
    <property type="protein sequence ID" value="SFF48856.1"/>
    <property type="molecule type" value="Genomic_DNA"/>
</dbReference>
<evidence type="ECO:0000313" key="15">
    <source>
        <dbReference type="Proteomes" id="UP000246114"/>
    </source>
</evidence>
<dbReference type="GO" id="GO:0032993">
    <property type="term" value="C:protein-DNA complex"/>
    <property type="evidence" value="ECO:0007669"/>
    <property type="project" value="TreeGrafter"/>
</dbReference>
<dbReference type="Gene3D" id="1.10.10.10">
    <property type="entry name" value="Winged helix-like DNA-binding domain superfamily/Winged helix DNA-binding domain"/>
    <property type="match status" value="1"/>
</dbReference>
<evidence type="ECO:0000256" key="8">
    <source>
        <dbReference type="PROSITE-ProRule" id="PRU00169"/>
    </source>
</evidence>
<name>A0A1I2J7E2_9CLOT</name>
<dbReference type="GO" id="GO:0000976">
    <property type="term" value="F:transcription cis-regulatory region binding"/>
    <property type="evidence" value="ECO:0007669"/>
    <property type="project" value="TreeGrafter"/>
</dbReference>
<dbReference type="OrthoDB" id="9790442at2"/>
<evidence type="ECO:0000256" key="5">
    <source>
        <dbReference type="ARBA" id="ARBA00023125"/>
    </source>
</evidence>
<keyword evidence="2 8" id="KW-0597">Phosphoprotein</keyword>
<dbReference type="SUPFAM" id="SSF46894">
    <property type="entry name" value="C-terminal effector domain of the bipartite response regulators"/>
    <property type="match status" value="1"/>
</dbReference>
<evidence type="ECO:0000256" key="7">
    <source>
        <dbReference type="ARBA" id="ARBA00024867"/>
    </source>
</evidence>
<feature type="DNA-binding region" description="OmpR/PhoB-type" evidence="9">
    <location>
        <begin position="127"/>
        <end position="223"/>
    </location>
</feature>
<keyword evidence="6" id="KW-0804">Transcription</keyword>
<dbReference type="InterPro" id="IPR001867">
    <property type="entry name" value="OmpR/PhoB-type_DNA-bd"/>
</dbReference>
<evidence type="ECO:0000256" key="6">
    <source>
        <dbReference type="ARBA" id="ARBA00023163"/>
    </source>
</evidence>
<evidence type="ECO:0000256" key="4">
    <source>
        <dbReference type="ARBA" id="ARBA00023015"/>
    </source>
</evidence>
<keyword evidence="14" id="KW-1185">Reference proteome</keyword>
<dbReference type="GO" id="GO:0000156">
    <property type="term" value="F:phosphorelay response regulator activity"/>
    <property type="evidence" value="ECO:0007669"/>
    <property type="project" value="TreeGrafter"/>
</dbReference>
<dbReference type="GO" id="GO:0006355">
    <property type="term" value="P:regulation of DNA-templated transcription"/>
    <property type="evidence" value="ECO:0007669"/>
    <property type="project" value="InterPro"/>
</dbReference>
<accession>A0A1I2J7E2</accession>
<dbReference type="PROSITE" id="PS51755">
    <property type="entry name" value="OMPR_PHOB"/>
    <property type="match status" value="1"/>
</dbReference>
<dbReference type="InterPro" id="IPR036388">
    <property type="entry name" value="WH-like_DNA-bd_sf"/>
</dbReference>
<keyword evidence="3" id="KW-0902">Two-component regulatory system</keyword>
<dbReference type="SMART" id="SM00448">
    <property type="entry name" value="REC"/>
    <property type="match status" value="1"/>
</dbReference>
<comment type="function">
    <text evidence="7">May play the central regulatory role in sporulation. It may be an element of the effector pathway responsible for the activation of sporulation genes in response to nutritional stress. Spo0A may act in concert with spo0H (a sigma factor) to control the expression of some genes that are critical to the sporulation process.</text>
</comment>
<evidence type="ECO:0000313" key="12">
    <source>
        <dbReference type="EMBL" id="PWL52810.1"/>
    </source>
</evidence>
<evidence type="ECO:0000313" key="13">
    <source>
        <dbReference type="EMBL" id="SFF48856.1"/>
    </source>
</evidence>
<keyword evidence="4" id="KW-0805">Transcription regulation</keyword>
<organism evidence="13 14">
    <name type="scientific">Clostridium cadaveris</name>
    <dbReference type="NCBI Taxonomy" id="1529"/>
    <lineage>
        <taxon>Bacteria</taxon>
        <taxon>Bacillati</taxon>
        <taxon>Bacillota</taxon>
        <taxon>Clostridia</taxon>
        <taxon>Eubacteriales</taxon>
        <taxon>Clostridiaceae</taxon>
        <taxon>Clostridium</taxon>
    </lineage>
</organism>
<evidence type="ECO:0000256" key="9">
    <source>
        <dbReference type="PROSITE-ProRule" id="PRU01091"/>
    </source>
</evidence>
<feature type="domain" description="OmpR/PhoB-type" evidence="11">
    <location>
        <begin position="127"/>
        <end position="223"/>
    </location>
</feature>
<dbReference type="Gene3D" id="3.40.50.2300">
    <property type="match status" value="1"/>
</dbReference>
<gene>
    <name evidence="12" type="ORF">DBY38_09940</name>
    <name evidence="13" type="ORF">SAMN04487885_10152</name>
</gene>
<dbReference type="FunFam" id="3.40.50.2300:FF:000001">
    <property type="entry name" value="DNA-binding response regulator PhoB"/>
    <property type="match status" value="1"/>
</dbReference>
<dbReference type="InterPro" id="IPR001789">
    <property type="entry name" value="Sig_transdc_resp-reg_receiver"/>
</dbReference>
<feature type="modified residue" description="4-aspartylphosphate" evidence="8">
    <location>
        <position position="53"/>
    </location>
</feature>
<dbReference type="Pfam" id="PF00072">
    <property type="entry name" value="Response_reg"/>
    <property type="match status" value="1"/>
</dbReference>
<evidence type="ECO:0000256" key="2">
    <source>
        <dbReference type="ARBA" id="ARBA00022553"/>
    </source>
</evidence>
<reference evidence="13 14" key="1">
    <citation type="submission" date="2016-10" db="EMBL/GenBank/DDBJ databases">
        <authorList>
            <person name="de Groot N.N."/>
        </authorList>
    </citation>
    <scope>NUCLEOTIDE SEQUENCE [LARGE SCALE GENOMIC DNA]</scope>
    <source>
        <strain evidence="13 14">NLAE-zl-G419</strain>
    </source>
</reference>
<reference evidence="12 15" key="2">
    <citation type="submission" date="2018-03" db="EMBL/GenBank/DDBJ databases">
        <title>The uncultured portion of the human microbiome is neutrally assembled.</title>
        <authorList>
            <person name="Jeraldo P."/>
            <person name="Boardman L."/>
            <person name="White B.A."/>
            <person name="Nelson H."/>
            <person name="Goldenfeld N."/>
            <person name="Chia N."/>
        </authorList>
    </citation>
    <scope>NUCLEOTIDE SEQUENCE [LARGE SCALE GENOMIC DNA]</scope>
    <source>
        <strain evidence="12">CIM:MAG 903</strain>
    </source>
</reference>
<dbReference type="CDD" id="cd00383">
    <property type="entry name" value="trans_reg_C"/>
    <property type="match status" value="1"/>
</dbReference>
<dbReference type="SUPFAM" id="SSF52172">
    <property type="entry name" value="CheY-like"/>
    <property type="match status" value="1"/>
</dbReference>
<dbReference type="RefSeq" id="WP_027638271.1">
    <property type="nucleotide sequence ID" value="NZ_BAAACD010000029.1"/>
</dbReference>
<protein>
    <recommendedName>
        <fullName evidence="1">Stage 0 sporulation protein A homolog</fullName>
    </recommendedName>
</protein>
<evidence type="ECO:0000256" key="3">
    <source>
        <dbReference type="ARBA" id="ARBA00023012"/>
    </source>
</evidence>
<dbReference type="PANTHER" id="PTHR48111:SF1">
    <property type="entry name" value="TWO-COMPONENT RESPONSE REGULATOR ORR33"/>
    <property type="match status" value="1"/>
</dbReference>
<dbReference type="Proteomes" id="UP000182135">
    <property type="component" value="Unassembled WGS sequence"/>
</dbReference>
<dbReference type="InterPro" id="IPR011006">
    <property type="entry name" value="CheY-like_superfamily"/>
</dbReference>
<feature type="domain" description="Response regulatory" evidence="10">
    <location>
        <begin position="4"/>
        <end position="117"/>
    </location>
</feature>
<dbReference type="GeneID" id="90544907"/>
<dbReference type="GO" id="GO:0005829">
    <property type="term" value="C:cytosol"/>
    <property type="evidence" value="ECO:0007669"/>
    <property type="project" value="TreeGrafter"/>
</dbReference>
<dbReference type="FunFam" id="1.10.10.10:FF:000018">
    <property type="entry name" value="DNA-binding response regulator ResD"/>
    <property type="match status" value="1"/>
</dbReference>
<proteinExistence type="predicted"/>
<sequence>MNKQILIAEDEPRMRRLIKDYLSKEDFSIVEASNGKEALDLFQNHKFDLLILDIMMPLLNGFDLCKAIREISNIPIIILTARADDDDEVMGYDLGADDYITKPFSPKILVAKVKALLRRLDDLNITNAFININSLSINKTSHEVTINGEILSLSPKEYDLLIFLAENKNSVFSRDTLLDKVWGYDFDGDIRTVDTHIKRLREKLREYSSLIITVRGSGYKLEYKD</sequence>
<dbReference type="SMART" id="SM00862">
    <property type="entry name" value="Trans_reg_C"/>
    <property type="match status" value="1"/>
</dbReference>
<dbReference type="CDD" id="cd17574">
    <property type="entry name" value="REC_OmpR"/>
    <property type="match status" value="1"/>
</dbReference>
<dbReference type="AlphaFoldDB" id="A0A1I2J7E2"/>
<dbReference type="EMBL" id="QAMZ01000045">
    <property type="protein sequence ID" value="PWL52810.1"/>
    <property type="molecule type" value="Genomic_DNA"/>
</dbReference>
<dbReference type="eggNOG" id="COG0745">
    <property type="taxonomic scope" value="Bacteria"/>
</dbReference>
<dbReference type="Proteomes" id="UP000246114">
    <property type="component" value="Unassembled WGS sequence"/>
</dbReference>
<evidence type="ECO:0000256" key="1">
    <source>
        <dbReference type="ARBA" id="ARBA00018672"/>
    </source>
</evidence>
<evidence type="ECO:0000259" key="10">
    <source>
        <dbReference type="PROSITE" id="PS50110"/>
    </source>
</evidence>
<dbReference type="InterPro" id="IPR039420">
    <property type="entry name" value="WalR-like"/>
</dbReference>
<evidence type="ECO:0000259" key="11">
    <source>
        <dbReference type="PROSITE" id="PS51755"/>
    </source>
</evidence>